<comment type="caution">
    <text evidence="1">The sequence shown here is derived from an EMBL/GenBank/DDBJ whole genome shotgun (WGS) entry which is preliminary data.</text>
</comment>
<accession>A0AAD9UYQ9</accession>
<name>A0AAD9UYQ9_ACRCE</name>
<protein>
    <submittedName>
        <fullName evidence="1">Uncharacterized protein</fullName>
    </submittedName>
</protein>
<organism evidence="1 2">
    <name type="scientific">Acropora cervicornis</name>
    <name type="common">Staghorn coral</name>
    <dbReference type="NCBI Taxonomy" id="6130"/>
    <lineage>
        <taxon>Eukaryota</taxon>
        <taxon>Metazoa</taxon>
        <taxon>Cnidaria</taxon>
        <taxon>Anthozoa</taxon>
        <taxon>Hexacorallia</taxon>
        <taxon>Scleractinia</taxon>
        <taxon>Astrocoeniina</taxon>
        <taxon>Acroporidae</taxon>
        <taxon>Acropora</taxon>
    </lineage>
</organism>
<dbReference type="Proteomes" id="UP001249851">
    <property type="component" value="Unassembled WGS sequence"/>
</dbReference>
<evidence type="ECO:0000313" key="2">
    <source>
        <dbReference type="Proteomes" id="UP001249851"/>
    </source>
</evidence>
<reference evidence="1" key="2">
    <citation type="journal article" date="2023" name="Science">
        <title>Genomic signatures of disease resistance in endangered staghorn corals.</title>
        <authorList>
            <person name="Vollmer S.V."/>
            <person name="Selwyn J.D."/>
            <person name="Despard B.A."/>
            <person name="Roesel C.L."/>
        </authorList>
    </citation>
    <scope>NUCLEOTIDE SEQUENCE</scope>
    <source>
        <strain evidence="1">K2</strain>
    </source>
</reference>
<proteinExistence type="predicted"/>
<dbReference type="EMBL" id="JARQWQ010000069">
    <property type="protein sequence ID" value="KAK2554510.1"/>
    <property type="molecule type" value="Genomic_DNA"/>
</dbReference>
<reference evidence="1" key="1">
    <citation type="journal article" date="2023" name="G3 (Bethesda)">
        <title>Whole genome assembly and annotation of the endangered Caribbean coral Acropora cervicornis.</title>
        <authorList>
            <person name="Selwyn J.D."/>
            <person name="Vollmer S.V."/>
        </authorList>
    </citation>
    <scope>NUCLEOTIDE SEQUENCE</scope>
    <source>
        <strain evidence="1">K2</strain>
    </source>
</reference>
<dbReference type="AlphaFoldDB" id="A0AAD9UYQ9"/>
<evidence type="ECO:0000313" key="1">
    <source>
        <dbReference type="EMBL" id="KAK2554510.1"/>
    </source>
</evidence>
<keyword evidence="2" id="KW-1185">Reference proteome</keyword>
<sequence length="89" mass="10478">MVARVFNVFSKAKFVFPLQKQKRIVITSRKNVAPEIQSYEIGKLSDYSWSFKRIHVAQCRSDLHKKVFLIMLQKKTGRNMFAEDQKDAK</sequence>
<gene>
    <name evidence="1" type="ORF">P5673_023958</name>
</gene>